<keyword evidence="1" id="KW-1133">Transmembrane helix</keyword>
<keyword evidence="3" id="KW-1185">Reference proteome</keyword>
<dbReference type="AlphaFoldDB" id="A0A5C6AR04"/>
<dbReference type="OrthoDB" id="256291at2"/>
<evidence type="ECO:0000313" key="3">
    <source>
        <dbReference type="Proteomes" id="UP000316213"/>
    </source>
</evidence>
<feature type="transmembrane region" description="Helical" evidence="1">
    <location>
        <begin position="172"/>
        <end position="192"/>
    </location>
</feature>
<feature type="transmembrane region" description="Helical" evidence="1">
    <location>
        <begin position="285"/>
        <end position="307"/>
    </location>
</feature>
<feature type="transmembrane region" description="Helical" evidence="1">
    <location>
        <begin position="90"/>
        <end position="112"/>
    </location>
</feature>
<proteinExistence type="predicted"/>
<reference evidence="2 3" key="1">
    <citation type="submission" date="2019-02" db="EMBL/GenBank/DDBJ databases">
        <title>Deep-cultivation of Planctomycetes and their phenomic and genomic characterization uncovers novel biology.</title>
        <authorList>
            <person name="Wiegand S."/>
            <person name="Jogler M."/>
            <person name="Boedeker C."/>
            <person name="Pinto D."/>
            <person name="Vollmers J."/>
            <person name="Rivas-Marin E."/>
            <person name="Kohn T."/>
            <person name="Peeters S.H."/>
            <person name="Heuer A."/>
            <person name="Rast P."/>
            <person name="Oberbeckmann S."/>
            <person name="Bunk B."/>
            <person name="Jeske O."/>
            <person name="Meyerdierks A."/>
            <person name="Storesund J.E."/>
            <person name="Kallscheuer N."/>
            <person name="Luecker S."/>
            <person name="Lage O.M."/>
            <person name="Pohl T."/>
            <person name="Merkel B.J."/>
            <person name="Hornburger P."/>
            <person name="Mueller R.-W."/>
            <person name="Bruemmer F."/>
            <person name="Labrenz M."/>
            <person name="Spormann A.M."/>
            <person name="Op Den Camp H."/>
            <person name="Overmann J."/>
            <person name="Amann R."/>
            <person name="Jetten M.S.M."/>
            <person name="Mascher T."/>
            <person name="Medema M.H."/>
            <person name="Devos D.P."/>
            <person name="Kaster A.-K."/>
            <person name="Ovreas L."/>
            <person name="Rohde M."/>
            <person name="Galperin M.Y."/>
            <person name="Jogler C."/>
        </authorList>
    </citation>
    <scope>NUCLEOTIDE SEQUENCE [LARGE SCALE GENOMIC DNA]</scope>
    <source>
        <strain evidence="2 3">Pla100</strain>
    </source>
</reference>
<protein>
    <recommendedName>
        <fullName evidence="4">Lysylphosphatidylglycerol synthase TM region</fullName>
    </recommendedName>
</protein>
<feature type="transmembrane region" description="Helical" evidence="1">
    <location>
        <begin position="338"/>
        <end position="355"/>
    </location>
</feature>
<organism evidence="2 3">
    <name type="scientific">Neorhodopirellula pilleata</name>
    <dbReference type="NCBI Taxonomy" id="2714738"/>
    <lineage>
        <taxon>Bacteria</taxon>
        <taxon>Pseudomonadati</taxon>
        <taxon>Planctomycetota</taxon>
        <taxon>Planctomycetia</taxon>
        <taxon>Pirellulales</taxon>
        <taxon>Pirellulaceae</taxon>
        <taxon>Neorhodopirellula</taxon>
    </lineage>
</organism>
<dbReference type="EMBL" id="SJPM01000002">
    <property type="protein sequence ID" value="TWU01901.1"/>
    <property type="molecule type" value="Genomic_DNA"/>
</dbReference>
<sequence>MPRETSWRRRFSAAVPWIRRAVFLLVLVGLIAATKESLLRWQNETETLRGQVDALMDQASMEPNVTRRAALVAEASRRESLIPSLGNLRWPMIACSGLFYTLGLLPPCWVLFRCLSALGVPCSLGRASAAQLLGHAGKYIPGKAMVVVLRVGAITPVIESTAGSTALIASAVFYETLLMMSVGGWVAGVLLWTSELPIWVRAMAALMAIGAIVPVCPPLMRRLIARVQKGIDHEDVLARLSWSLLVQCTIASLFSWLLIGLSFTLLIAAIPAFESIAILPSVGSLYWTATSAIALGMVLGFASLLPGGAGVRELVTLLILSPVIGATHALLAVIAARLMFILIESILAAFASLLIRRSATLSIRM</sequence>
<keyword evidence="1" id="KW-0472">Membrane</keyword>
<accession>A0A5C6AR04</accession>
<comment type="caution">
    <text evidence="2">The sequence shown here is derived from an EMBL/GenBank/DDBJ whole genome shotgun (WGS) entry which is preliminary data.</text>
</comment>
<dbReference type="Proteomes" id="UP000316213">
    <property type="component" value="Unassembled WGS sequence"/>
</dbReference>
<dbReference type="RefSeq" id="WP_146577110.1">
    <property type="nucleotide sequence ID" value="NZ_SJPM01000002.1"/>
</dbReference>
<name>A0A5C6AR04_9BACT</name>
<keyword evidence="1" id="KW-0812">Transmembrane</keyword>
<evidence type="ECO:0008006" key="4">
    <source>
        <dbReference type="Google" id="ProtNLM"/>
    </source>
</evidence>
<feature type="transmembrane region" description="Helical" evidence="1">
    <location>
        <begin position="198"/>
        <end position="219"/>
    </location>
</feature>
<feature type="transmembrane region" description="Helical" evidence="1">
    <location>
        <begin position="240"/>
        <end position="273"/>
    </location>
</feature>
<evidence type="ECO:0000313" key="2">
    <source>
        <dbReference type="EMBL" id="TWU01901.1"/>
    </source>
</evidence>
<evidence type="ECO:0000256" key="1">
    <source>
        <dbReference type="SAM" id="Phobius"/>
    </source>
</evidence>
<gene>
    <name evidence="2" type="ORF">Pla100_16370</name>
</gene>
<feature type="transmembrane region" description="Helical" evidence="1">
    <location>
        <begin position="314"/>
        <end position="332"/>
    </location>
</feature>